<reference evidence="3 4" key="1">
    <citation type="submission" date="2013-09" db="EMBL/GenBank/DDBJ databases">
        <title>Corchorus capsularis genome sequencing.</title>
        <authorList>
            <person name="Alam M."/>
            <person name="Haque M.S."/>
            <person name="Islam M.S."/>
            <person name="Emdad E.M."/>
            <person name="Islam M.M."/>
            <person name="Ahmed B."/>
            <person name="Halim A."/>
            <person name="Hossen Q.M.M."/>
            <person name="Hossain M.Z."/>
            <person name="Ahmed R."/>
            <person name="Khan M.M."/>
            <person name="Islam R."/>
            <person name="Rashid M.M."/>
            <person name="Khan S.A."/>
            <person name="Rahman M.S."/>
            <person name="Alam M."/>
        </authorList>
    </citation>
    <scope>NUCLEOTIDE SEQUENCE [LARGE SCALE GENOMIC DNA]</scope>
    <source>
        <strain evidence="4">cv. CVL-1</strain>
        <tissue evidence="3">Whole seedling</tissue>
    </source>
</reference>
<feature type="region of interest" description="Disordered" evidence="1">
    <location>
        <begin position="68"/>
        <end position="93"/>
    </location>
</feature>
<feature type="region of interest" description="Disordered" evidence="1">
    <location>
        <begin position="380"/>
        <end position="401"/>
    </location>
</feature>
<gene>
    <name evidence="3" type="ORF">CCACVL1_00407</name>
</gene>
<dbReference type="OrthoDB" id="1750196at2759"/>
<sequence length="401" mass="44992">MSEQMKEMREMLAQILKAKGPMEALPTVNDQETPEYPPGFAPNQGHGSSTMAGQTFNIPTPPQNTYPFQPQYASQGQYSNPPQAADPTFAPRPPMDTSYLFKQGTSAVRPINVPDTEDARKMVMEENQKLRSMMEEIFKSIEGGKGYFGTMDMTKIALVSDLVIPPKFKVPECSTGPNARESTSPPSTWYNQLDGTRIHSWDGLTNAFVAQYQYLSDLAPNRGTLKNIMRKSGEIFTEYAQRFRDKTSLVRPTMGESEINLAILDNLPPTYYERLFPVAAESYARLIVVGELLEAGMKTGKIGNAEDTGAKRGQSSYAKKKDSEVHAVEYTNFRPRNQGQYQHSHPPQNYGYAHPYRYYPPPASPYYYPHVNARRNPIQAKATKPSSYSANHSSRKLSHCS</sequence>
<protein>
    <submittedName>
        <fullName evidence="3">Retrotransposon gag protein</fullName>
    </submittedName>
</protein>
<dbReference type="OMA" id="EVHAVEY"/>
<dbReference type="Pfam" id="PF03732">
    <property type="entry name" value="Retrotrans_gag"/>
    <property type="match status" value="1"/>
</dbReference>
<accession>A0A1R3KWY5</accession>
<dbReference type="PANTHER" id="PTHR33223:SF8">
    <property type="entry name" value="OS04G0172440 PROTEIN"/>
    <property type="match status" value="1"/>
</dbReference>
<organism evidence="3 4">
    <name type="scientific">Corchorus capsularis</name>
    <name type="common">Jute</name>
    <dbReference type="NCBI Taxonomy" id="210143"/>
    <lineage>
        <taxon>Eukaryota</taxon>
        <taxon>Viridiplantae</taxon>
        <taxon>Streptophyta</taxon>
        <taxon>Embryophyta</taxon>
        <taxon>Tracheophyta</taxon>
        <taxon>Spermatophyta</taxon>
        <taxon>Magnoliopsida</taxon>
        <taxon>eudicotyledons</taxon>
        <taxon>Gunneridae</taxon>
        <taxon>Pentapetalae</taxon>
        <taxon>rosids</taxon>
        <taxon>malvids</taxon>
        <taxon>Malvales</taxon>
        <taxon>Malvaceae</taxon>
        <taxon>Grewioideae</taxon>
        <taxon>Apeibeae</taxon>
        <taxon>Corchorus</taxon>
    </lineage>
</organism>
<dbReference type="Gramene" id="OMP11605">
    <property type="protein sequence ID" value="OMP11605"/>
    <property type="gene ID" value="CCACVL1_00407"/>
</dbReference>
<dbReference type="Proteomes" id="UP000188268">
    <property type="component" value="Unassembled WGS sequence"/>
</dbReference>
<dbReference type="InterPro" id="IPR005162">
    <property type="entry name" value="Retrotrans_gag_dom"/>
</dbReference>
<feature type="compositionally biased region" description="Polar residues" evidence="1">
    <location>
        <begin position="334"/>
        <end position="347"/>
    </location>
</feature>
<feature type="domain" description="Retrotransposon gag" evidence="2">
    <location>
        <begin position="185"/>
        <end position="251"/>
    </location>
</feature>
<feature type="compositionally biased region" description="Polar residues" evidence="1">
    <location>
        <begin position="68"/>
        <end position="82"/>
    </location>
</feature>
<proteinExistence type="predicted"/>
<evidence type="ECO:0000256" key="1">
    <source>
        <dbReference type="SAM" id="MobiDB-lite"/>
    </source>
</evidence>
<comment type="caution">
    <text evidence="3">The sequence shown here is derived from an EMBL/GenBank/DDBJ whole genome shotgun (WGS) entry which is preliminary data.</text>
</comment>
<keyword evidence="4" id="KW-1185">Reference proteome</keyword>
<feature type="region of interest" description="Disordered" evidence="1">
    <location>
        <begin position="301"/>
        <end position="355"/>
    </location>
</feature>
<name>A0A1R3KWY5_COCAP</name>
<evidence type="ECO:0000313" key="4">
    <source>
        <dbReference type="Proteomes" id="UP000188268"/>
    </source>
</evidence>
<dbReference type="EMBL" id="AWWV01001110">
    <property type="protein sequence ID" value="OMP11605.1"/>
    <property type="molecule type" value="Genomic_DNA"/>
</dbReference>
<evidence type="ECO:0000313" key="3">
    <source>
        <dbReference type="EMBL" id="OMP11605.1"/>
    </source>
</evidence>
<dbReference type="AlphaFoldDB" id="A0A1R3KWY5"/>
<dbReference type="PANTHER" id="PTHR33223">
    <property type="entry name" value="CCHC-TYPE DOMAIN-CONTAINING PROTEIN"/>
    <property type="match status" value="1"/>
</dbReference>
<evidence type="ECO:0000259" key="2">
    <source>
        <dbReference type="Pfam" id="PF03732"/>
    </source>
</evidence>
<feature type="region of interest" description="Disordered" evidence="1">
    <location>
        <begin position="27"/>
        <end position="50"/>
    </location>
</feature>